<evidence type="ECO:0000313" key="3">
    <source>
        <dbReference type="EMBL" id="CAK7232174.1"/>
    </source>
</evidence>
<gene>
    <name evidence="3" type="ORF">SEUCBS140593_008173</name>
</gene>
<evidence type="ECO:0000259" key="2">
    <source>
        <dbReference type="Pfam" id="PF06985"/>
    </source>
</evidence>
<organism evidence="3 4">
    <name type="scientific">Sporothrix eucalyptigena</name>
    <dbReference type="NCBI Taxonomy" id="1812306"/>
    <lineage>
        <taxon>Eukaryota</taxon>
        <taxon>Fungi</taxon>
        <taxon>Dikarya</taxon>
        <taxon>Ascomycota</taxon>
        <taxon>Pezizomycotina</taxon>
        <taxon>Sordariomycetes</taxon>
        <taxon>Sordariomycetidae</taxon>
        <taxon>Ophiostomatales</taxon>
        <taxon>Ophiostomataceae</taxon>
        <taxon>Sporothrix</taxon>
    </lineage>
</organism>
<reference evidence="3 4" key="1">
    <citation type="submission" date="2024-01" db="EMBL/GenBank/DDBJ databases">
        <authorList>
            <person name="Allen C."/>
            <person name="Tagirdzhanova G."/>
        </authorList>
    </citation>
    <scope>NUCLEOTIDE SEQUENCE [LARGE SCALE GENOMIC DNA]</scope>
</reference>
<name>A0ABP0CJC8_9PEZI</name>
<dbReference type="InterPro" id="IPR010730">
    <property type="entry name" value="HET"/>
</dbReference>
<dbReference type="InterPro" id="IPR052895">
    <property type="entry name" value="HetReg/Transcr_Mod"/>
</dbReference>
<comment type="caution">
    <text evidence="3">The sequence shown here is derived from an EMBL/GenBank/DDBJ whole genome shotgun (WGS) entry which is preliminary data.</text>
</comment>
<keyword evidence="4" id="KW-1185">Reference proteome</keyword>
<feature type="domain" description="Heterokaryon incompatibility" evidence="2">
    <location>
        <begin position="19"/>
        <end position="118"/>
    </location>
</feature>
<dbReference type="Pfam" id="PF06985">
    <property type="entry name" value="HET"/>
    <property type="match status" value="1"/>
</dbReference>
<dbReference type="EMBL" id="CAWUHD010000109">
    <property type="protein sequence ID" value="CAK7232174.1"/>
    <property type="molecule type" value="Genomic_DNA"/>
</dbReference>
<evidence type="ECO:0000256" key="1">
    <source>
        <dbReference type="SAM" id="MobiDB-lite"/>
    </source>
</evidence>
<evidence type="ECO:0000313" key="4">
    <source>
        <dbReference type="Proteomes" id="UP001642482"/>
    </source>
</evidence>
<dbReference type="PANTHER" id="PTHR24148:SF78">
    <property type="entry name" value="HETEROKARYON INCOMPATIBILITY DOMAIN-CONTAINING PROTEIN"/>
    <property type="match status" value="1"/>
</dbReference>
<dbReference type="Proteomes" id="UP001642482">
    <property type="component" value="Unassembled WGS sequence"/>
</dbReference>
<proteinExistence type="predicted"/>
<feature type="region of interest" description="Disordered" evidence="1">
    <location>
        <begin position="69"/>
        <end position="95"/>
    </location>
</feature>
<accession>A0ABP0CJC8</accession>
<dbReference type="PANTHER" id="PTHR24148">
    <property type="entry name" value="ANKYRIN REPEAT DOMAIN-CONTAINING PROTEIN 39 HOMOLOG-RELATED"/>
    <property type="match status" value="1"/>
</dbReference>
<sequence>MDKKVVHGLARGLGSHHFERILCVDTVCIDQSNGDEKAQQVQMMTREYNTAYRAIVWLGDSSEQGDEAFRALRDAASQQQRSGAANDVTDDSDNEPNQEAVIRLLQRPWFQRVWVRQEVATARSIIVKCSSVEIDVYAFSLGLERLNPCVR</sequence>
<protein>
    <recommendedName>
        <fullName evidence="2">Heterokaryon incompatibility domain-containing protein</fullName>
    </recommendedName>
</protein>